<evidence type="ECO:0000313" key="3">
    <source>
        <dbReference type="EMBL" id="MFD2410863.1"/>
    </source>
</evidence>
<evidence type="ECO:0000313" key="4">
    <source>
        <dbReference type="Proteomes" id="UP001597448"/>
    </source>
</evidence>
<dbReference type="Pfam" id="PF13578">
    <property type="entry name" value="Methyltransf_24"/>
    <property type="match status" value="1"/>
</dbReference>
<gene>
    <name evidence="3" type="ORF">ACFSX3_13325</name>
</gene>
<sequence length="218" mass="24968">MTVWNSRRPVFETDERGTHLNTAWEGHRRFAYDLVCHMLPGKIVELGTYYGASHFAFCQAVKDHGLATVCYAVDTWLGDQHSGLYDESIYQSVQSSSSTYYSGISHLLRMTFDEALLQFADRSIDLLHIDGLHTYEAVKHDYESWLPKLADNGVILFHDIAAMQDDFGVHRLWGELQMQYYAVQFEHSYGLGILMPKGCSPVTSYMHANWNAIKPMYP</sequence>
<dbReference type="Gene3D" id="3.40.50.150">
    <property type="entry name" value="Vaccinia Virus protein VP39"/>
    <property type="match status" value="1"/>
</dbReference>
<dbReference type="PANTHER" id="PTHR40048">
    <property type="entry name" value="RHAMNOSYL O-METHYLTRANSFERASE"/>
    <property type="match status" value="1"/>
</dbReference>
<organism evidence="3 4">
    <name type="scientific">Paenibacillus rhizoplanae</name>
    <dbReference type="NCBI Taxonomy" id="1917181"/>
    <lineage>
        <taxon>Bacteria</taxon>
        <taxon>Bacillati</taxon>
        <taxon>Bacillota</taxon>
        <taxon>Bacilli</taxon>
        <taxon>Bacillales</taxon>
        <taxon>Paenibacillaceae</taxon>
        <taxon>Paenibacillus</taxon>
    </lineage>
</organism>
<dbReference type="SUPFAM" id="SSF53335">
    <property type="entry name" value="S-adenosyl-L-methionine-dependent methyltransferases"/>
    <property type="match status" value="1"/>
</dbReference>
<dbReference type="GO" id="GO:0008168">
    <property type="term" value="F:methyltransferase activity"/>
    <property type="evidence" value="ECO:0007669"/>
    <property type="project" value="UniProtKB-KW"/>
</dbReference>
<dbReference type="Proteomes" id="UP001597448">
    <property type="component" value="Unassembled WGS sequence"/>
</dbReference>
<dbReference type="GO" id="GO:0032259">
    <property type="term" value="P:methylation"/>
    <property type="evidence" value="ECO:0007669"/>
    <property type="project" value="UniProtKB-KW"/>
</dbReference>
<keyword evidence="2 3" id="KW-0808">Transferase</keyword>
<evidence type="ECO:0000256" key="2">
    <source>
        <dbReference type="ARBA" id="ARBA00022679"/>
    </source>
</evidence>
<dbReference type="RefSeq" id="WP_209984956.1">
    <property type="nucleotide sequence ID" value="NZ_JBHSVQ010000001.1"/>
</dbReference>
<accession>A0ABW5F717</accession>
<keyword evidence="1 3" id="KW-0489">Methyltransferase</keyword>
<reference evidence="4" key="1">
    <citation type="journal article" date="2019" name="Int. J. Syst. Evol. Microbiol.">
        <title>The Global Catalogue of Microorganisms (GCM) 10K type strain sequencing project: providing services to taxonomists for standard genome sequencing and annotation.</title>
        <authorList>
            <consortium name="The Broad Institute Genomics Platform"/>
            <consortium name="The Broad Institute Genome Sequencing Center for Infectious Disease"/>
            <person name="Wu L."/>
            <person name="Ma J."/>
        </authorList>
    </citation>
    <scope>NUCLEOTIDE SEQUENCE [LARGE SCALE GENOMIC DNA]</scope>
    <source>
        <strain evidence="4">CCM 8725</strain>
    </source>
</reference>
<evidence type="ECO:0000256" key="1">
    <source>
        <dbReference type="ARBA" id="ARBA00022603"/>
    </source>
</evidence>
<dbReference type="PANTHER" id="PTHR40048:SF1">
    <property type="entry name" value="RHAMNOSYL O-METHYLTRANSFERASE"/>
    <property type="match status" value="1"/>
</dbReference>
<dbReference type="EMBL" id="JBHUKY010000023">
    <property type="protein sequence ID" value="MFD2410863.1"/>
    <property type="molecule type" value="Genomic_DNA"/>
</dbReference>
<comment type="caution">
    <text evidence="3">The sequence shown here is derived from an EMBL/GenBank/DDBJ whole genome shotgun (WGS) entry which is preliminary data.</text>
</comment>
<name>A0ABW5F717_9BACL</name>
<keyword evidence="4" id="KW-1185">Reference proteome</keyword>
<dbReference type="EC" id="2.1.1.-" evidence="3"/>
<proteinExistence type="predicted"/>
<protein>
    <submittedName>
        <fullName evidence="3">Class I SAM-dependent methyltransferase</fullName>
        <ecNumber evidence="3">2.1.1.-</ecNumber>
    </submittedName>
</protein>
<dbReference type="InterPro" id="IPR029063">
    <property type="entry name" value="SAM-dependent_MTases_sf"/>
</dbReference>